<comment type="caution">
    <text evidence="1">The sequence shown here is derived from an EMBL/GenBank/DDBJ whole genome shotgun (WGS) entry which is preliminary data.</text>
</comment>
<gene>
    <name evidence="1" type="ORF">L596_019209</name>
</gene>
<dbReference type="AlphaFoldDB" id="A0A4U5MQQ0"/>
<name>A0A4U5MQQ0_STECR</name>
<keyword evidence="2" id="KW-1185">Reference proteome</keyword>
<evidence type="ECO:0000313" key="1">
    <source>
        <dbReference type="EMBL" id="TKR71643.1"/>
    </source>
</evidence>
<dbReference type="EMBL" id="AZBU02000006">
    <property type="protein sequence ID" value="TKR71643.1"/>
    <property type="molecule type" value="Genomic_DNA"/>
</dbReference>
<evidence type="ECO:0000313" key="2">
    <source>
        <dbReference type="Proteomes" id="UP000298663"/>
    </source>
</evidence>
<organism evidence="1 2">
    <name type="scientific">Steinernema carpocapsae</name>
    <name type="common">Entomopathogenic nematode</name>
    <dbReference type="NCBI Taxonomy" id="34508"/>
    <lineage>
        <taxon>Eukaryota</taxon>
        <taxon>Metazoa</taxon>
        <taxon>Ecdysozoa</taxon>
        <taxon>Nematoda</taxon>
        <taxon>Chromadorea</taxon>
        <taxon>Rhabditida</taxon>
        <taxon>Tylenchina</taxon>
        <taxon>Panagrolaimomorpha</taxon>
        <taxon>Strongyloidoidea</taxon>
        <taxon>Steinernematidae</taxon>
        <taxon>Steinernema</taxon>
    </lineage>
</organism>
<accession>A0A4U5MQQ0</accession>
<dbReference type="Proteomes" id="UP000298663">
    <property type="component" value="Unassembled WGS sequence"/>
</dbReference>
<reference evidence="1 2" key="1">
    <citation type="journal article" date="2015" name="Genome Biol.">
        <title>Comparative genomics of Steinernema reveals deeply conserved gene regulatory networks.</title>
        <authorList>
            <person name="Dillman A.R."/>
            <person name="Macchietto M."/>
            <person name="Porter C.F."/>
            <person name="Rogers A."/>
            <person name="Williams B."/>
            <person name="Antoshechkin I."/>
            <person name="Lee M.M."/>
            <person name="Goodwin Z."/>
            <person name="Lu X."/>
            <person name="Lewis E.E."/>
            <person name="Goodrich-Blair H."/>
            <person name="Stock S.P."/>
            <person name="Adams B.J."/>
            <person name="Sternberg P.W."/>
            <person name="Mortazavi A."/>
        </authorList>
    </citation>
    <scope>NUCLEOTIDE SEQUENCE [LARGE SCALE GENOMIC DNA]</scope>
    <source>
        <strain evidence="1 2">ALL</strain>
    </source>
</reference>
<reference evidence="1 2" key="2">
    <citation type="journal article" date="2019" name="G3 (Bethesda)">
        <title>Hybrid Assembly of the Genome of the Entomopathogenic Nematode Steinernema carpocapsae Identifies the X-Chromosome.</title>
        <authorList>
            <person name="Serra L."/>
            <person name="Macchietto M."/>
            <person name="Macias-Munoz A."/>
            <person name="McGill C.J."/>
            <person name="Rodriguez I.M."/>
            <person name="Rodriguez B."/>
            <person name="Murad R."/>
            <person name="Mortazavi A."/>
        </authorList>
    </citation>
    <scope>NUCLEOTIDE SEQUENCE [LARGE SCALE GENOMIC DNA]</scope>
    <source>
        <strain evidence="1 2">ALL</strain>
    </source>
</reference>
<proteinExistence type="predicted"/>
<dbReference type="OrthoDB" id="10523699at2759"/>
<protein>
    <submittedName>
        <fullName evidence="1">Uncharacterized protein</fullName>
    </submittedName>
</protein>
<sequence>MGLFSYLNASFRRMSGCLCLFFCNFREKAKICFCGDDDEDIGYFADDSNDFRNPEDRESYMRSMQKTIKSHKLKAPDQKAL</sequence>